<feature type="transmembrane region" description="Helical" evidence="1">
    <location>
        <begin position="12"/>
        <end position="29"/>
    </location>
</feature>
<sequence length="37" mass="4440">MRDYLLTDLRILQINNLISIFIVLSNIRINSLRNLMH</sequence>
<keyword evidence="1" id="KW-0812">Transmembrane</keyword>
<dbReference type="AlphaFoldDB" id="A0A2P2IUI1"/>
<keyword evidence="1" id="KW-0472">Membrane</keyword>
<evidence type="ECO:0000256" key="1">
    <source>
        <dbReference type="SAM" id="Phobius"/>
    </source>
</evidence>
<evidence type="ECO:0000313" key="2">
    <source>
        <dbReference type="EMBL" id="MBW84892.1"/>
    </source>
</evidence>
<reference evidence="2" key="1">
    <citation type="submission" date="2018-02" db="EMBL/GenBank/DDBJ databases">
        <title>Rhizophora mucronata_Transcriptome.</title>
        <authorList>
            <person name="Meera S.P."/>
            <person name="Sreeshan A."/>
            <person name="Augustine A."/>
        </authorList>
    </citation>
    <scope>NUCLEOTIDE SEQUENCE</scope>
    <source>
        <tissue evidence="2">Leaf</tissue>
    </source>
</reference>
<keyword evidence="1" id="KW-1133">Transmembrane helix</keyword>
<protein>
    <submittedName>
        <fullName evidence="2">Uncharacterized protein</fullName>
    </submittedName>
</protein>
<dbReference type="EMBL" id="GGEC01004409">
    <property type="protein sequence ID" value="MBW84892.1"/>
    <property type="molecule type" value="Transcribed_RNA"/>
</dbReference>
<proteinExistence type="predicted"/>
<organism evidence="2">
    <name type="scientific">Rhizophora mucronata</name>
    <name type="common">Asiatic mangrove</name>
    <dbReference type="NCBI Taxonomy" id="61149"/>
    <lineage>
        <taxon>Eukaryota</taxon>
        <taxon>Viridiplantae</taxon>
        <taxon>Streptophyta</taxon>
        <taxon>Embryophyta</taxon>
        <taxon>Tracheophyta</taxon>
        <taxon>Spermatophyta</taxon>
        <taxon>Magnoliopsida</taxon>
        <taxon>eudicotyledons</taxon>
        <taxon>Gunneridae</taxon>
        <taxon>Pentapetalae</taxon>
        <taxon>rosids</taxon>
        <taxon>fabids</taxon>
        <taxon>Malpighiales</taxon>
        <taxon>Rhizophoraceae</taxon>
        <taxon>Rhizophora</taxon>
    </lineage>
</organism>
<name>A0A2P2IUI1_RHIMU</name>
<accession>A0A2P2IUI1</accession>